<dbReference type="EMBL" id="JBJIAA010000002">
    <property type="protein sequence ID" value="MFL0249314.1"/>
    <property type="molecule type" value="Genomic_DNA"/>
</dbReference>
<evidence type="ECO:0000256" key="5">
    <source>
        <dbReference type="ARBA" id="ARBA00023136"/>
    </source>
</evidence>
<name>A0ABW8TEE4_9CLOT</name>
<organism evidence="10 11">
    <name type="scientific">Clostridium neuense</name>
    <dbReference type="NCBI Taxonomy" id="1728934"/>
    <lineage>
        <taxon>Bacteria</taxon>
        <taxon>Bacillati</taxon>
        <taxon>Bacillota</taxon>
        <taxon>Clostridia</taxon>
        <taxon>Eubacteriales</taxon>
        <taxon>Clostridiaceae</taxon>
        <taxon>Clostridium</taxon>
    </lineage>
</organism>
<keyword evidence="3" id="KW-0309">Germination</keyword>
<evidence type="ECO:0000313" key="11">
    <source>
        <dbReference type="Proteomes" id="UP001623592"/>
    </source>
</evidence>
<dbReference type="Pfam" id="PF25198">
    <property type="entry name" value="Spore_GerAC_N"/>
    <property type="match status" value="1"/>
</dbReference>
<comment type="caution">
    <text evidence="10">The sequence shown here is derived from an EMBL/GenBank/DDBJ whole genome shotgun (WGS) entry which is preliminary data.</text>
</comment>
<sequence>MKNKFLFLLVIIFLISAVGCDYKDIDRRTFIVAIGLDINKNHDFVITMKAAVPKNPKIGGSSENNQTYTVEASSIGLGLRKIKQQLSLEPDYSHMKVLILGENFLNGSNKTSLNHLMNFFITRRDFQNLIWIVLGKPSAAELLKIEPPTENYAGADLFLRFGQGVESQYSHNIKLSKFYTQLNTPGVTPLCPVFSVKNGVVNNNELAIFDRNSKLALTIDNEDLKIFNLLTKKVRSGYVFSISEDEKVVGFNVIGHKVKYSFSGSKDHLVCTIKPTFKLSLEEGVEYNYNNKKAANIIEKQLNEKIKNLFKKFKDNKVDPINLELNYWQYKPKFELTEKWLTKIYPNIEYRVVTKVNVTGKGAGR</sequence>
<dbReference type="Gene3D" id="3.30.300.210">
    <property type="entry name" value="Nutrient germinant receptor protein C, domain 3"/>
    <property type="match status" value="1"/>
</dbReference>
<dbReference type="Proteomes" id="UP001623592">
    <property type="component" value="Unassembled WGS sequence"/>
</dbReference>
<evidence type="ECO:0000313" key="10">
    <source>
        <dbReference type="EMBL" id="MFL0249314.1"/>
    </source>
</evidence>
<dbReference type="PANTHER" id="PTHR35789">
    <property type="entry name" value="SPORE GERMINATION PROTEIN B3"/>
    <property type="match status" value="1"/>
</dbReference>
<evidence type="ECO:0000256" key="2">
    <source>
        <dbReference type="ARBA" id="ARBA00007886"/>
    </source>
</evidence>
<feature type="domain" description="Spore germination GerAC-like C-terminal" evidence="8">
    <location>
        <begin position="205"/>
        <end position="361"/>
    </location>
</feature>
<comment type="subcellular location">
    <subcellularLocation>
        <location evidence="1">Membrane</location>
        <topology evidence="1">Lipid-anchor</topology>
    </subcellularLocation>
</comment>
<dbReference type="RefSeq" id="WP_406785986.1">
    <property type="nucleotide sequence ID" value="NZ_JBJIAA010000002.1"/>
</dbReference>
<dbReference type="InterPro" id="IPR046953">
    <property type="entry name" value="Spore_GerAC-like_C"/>
</dbReference>
<keyword evidence="11" id="KW-1185">Reference proteome</keyword>
<evidence type="ECO:0000256" key="3">
    <source>
        <dbReference type="ARBA" id="ARBA00022544"/>
    </source>
</evidence>
<dbReference type="InterPro" id="IPR008844">
    <property type="entry name" value="Spore_GerAC-like"/>
</dbReference>
<keyword evidence="7" id="KW-0449">Lipoprotein</keyword>
<keyword evidence="6" id="KW-0564">Palmitate</keyword>
<reference evidence="10 11" key="1">
    <citation type="submission" date="2024-11" db="EMBL/GenBank/DDBJ databases">
        <authorList>
            <person name="Heng Y.C."/>
            <person name="Lim A.C.H."/>
            <person name="Lee J.K.Y."/>
            <person name="Kittelmann S."/>
        </authorList>
    </citation>
    <scope>NUCLEOTIDE SEQUENCE [LARGE SCALE GENOMIC DNA]</scope>
    <source>
        <strain evidence="10 11">WILCCON 0114</strain>
    </source>
</reference>
<protein>
    <submittedName>
        <fullName evidence="10">Ger(X)C family spore germination protein</fullName>
    </submittedName>
</protein>
<evidence type="ECO:0000256" key="4">
    <source>
        <dbReference type="ARBA" id="ARBA00022729"/>
    </source>
</evidence>
<dbReference type="PANTHER" id="PTHR35789:SF1">
    <property type="entry name" value="SPORE GERMINATION PROTEIN B3"/>
    <property type="match status" value="1"/>
</dbReference>
<evidence type="ECO:0000259" key="8">
    <source>
        <dbReference type="Pfam" id="PF05504"/>
    </source>
</evidence>
<evidence type="ECO:0000256" key="6">
    <source>
        <dbReference type="ARBA" id="ARBA00023139"/>
    </source>
</evidence>
<comment type="similarity">
    <text evidence="2">Belongs to the GerABKC lipoprotein family.</text>
</comment>
<keyword evidence="4" id="KW-0732">Signal</keyword>
<dbReference type="InterPro" id="IPR038501">
    <property type="entry name" value="Spore_GerAC_C_sf"/>
</dbReference>
<gene>
    <name evidence="10" type="ORF">ACJDT4_02685</name>
</gene>
<dbReference type="InterPro" id="IPR057336">
    <property type="entry name" value="GerAC_N"/>
</dbReference>
<evidence type="ECO:0000256" key="7">
    <source>
        <dbReference type="ARBA" id="ARBA00023288"/>
    </source>
</evidence>
<dbReference type="PROSITE" id="PS51257">
    <property type="entry name" value="PROKAR_LIPOPROTEIN"/>
    <property type="match status" value="1"/>
</dbReference>
<feature type="domain" description="Spore germination protein N-terminal" evidence="9">
    <location>
        <begin position="21"/>
        <end position="195"/>
    </location>
</feature>
<accession>A0ABW8TEE4</accession>
<evidence type="ECO:0000256" key="1">
    <source>
        <dbReference type="ARBA" id="ARBA00004635"/>
    </source>
</evidence>
<dbReference type="NCBIfam" id="TIGR02887">
    <property type="entry name" value="spore_ger_x_C"/>
    <property type="match status" value="1"/>
</dbReference>
<evidence type="ECO:0000259" key="9">
    <source>
        <dbReference type="Pfam" id="PF25198"/>
    </source>
</evidence>
<proteinExistence type="inferred from homology"/>
<keyword evidence="5" id="KW-0472">Membrane</keyword>
<dbReference type="Pfam" id="PF05504">
    <property type="entry name" value="Spore_GerAC"/>
    <property type="match status" value="1"/>
</dbReference>